<protein>
    <submittedName>
        <fullName evidence="3">Low temperature requirement protein A</fullName>
    </submittedName>
</protein>
<keyword evidence="2" id="KW-1133">Transmembrane helix</keyword>
<evidence type="ECO:0000313" key="3">
    <source>
        <dbReference type="EMBL" id="TQF04819.1"/>
    </source>
</evidence>
<feature type="transmembrane region" description="Helical" evidence="2">
    <location>
        <begin position="316"/>
        <end position="334"/>
    </location>
</feature>
<feature type="transmembrane region" description="Helical" evidence="2">
    <location>
        <begin position="216"/>
        <end position="236"/>
    </location>
</feature>
<keyword evidence="2" id="KW-0472">Membrane</keyword>
<evidence type="ECO:0000256" key="2">
    <source>
        <dbReference type="SAM" id="Phobius"/>
    </source>
</evidence>
<name>A0A540W740_9ACTN</name>
<dbReference type="AlphaFoldDB" id="A0A540W740"/>
<dbReference type="EMBL" id="VIGB01000003">
    <property type="protein sequence ID" value="TQF04819.1"/>
    <property type="molecule type" value="Genomic_DNA"/>
</dbReference>
<sequence length="404" mass="43250">MTRRHPIPRSPGWRTRARYSRGDHRSDLRIRHASAGHAQGLAAGALPRSRLRLHHHPAELQSGAPPQRVRPVEGGGDAGGDLVDVRRVHLGHQRDAAPHPPQARAAAAHHGELPGDRTDHSARLRGRGHRLRLGLPGRGGAAHGDVRGARRGPVHGGADGRAQHGERQRGGVRRIPHRVGAAQRLDTGLRPAVRHPRVIDLPNFQLRADHFVERHGLVIIIAFGESVIALGTGAGSLSAGPLTTALLALAVCVGLWWAYFGHDDDERAERILAGLPDDARNRIAVSVYNLGHYGLLLGVLLFTAGIRVALDAPTEPLTWPFAGALAGGVVLYLATNTAIRRALELTPRLPRLLAAPAAGATTLLGHLYCGAVQTAVIAVLLAGLFGYEELRRWTALSGHDALRR</sequence>
<dbReference type="OrthoDB" id="7698234at2"/>
<accession>A0A540W740</accession>
<dbReference type="Proteomes" id="UP000319103">
    <property type="component" value="Unassembled WGS sequence"/>
</dbReference>
<feature type="transmembrane region" description="Helical" evidence="2">
    <location>
        <begin position="354"/>
        <end position="387"/>
    </location>
</feature>
<keyword evidence="4" id="KW-1185">Reference proteome</keyword>
<feature type="region of interest" description="Disordered" evidence="1">
    <location>
        <begin position="57"/>
        <end position="173"/>
    </location>
</feature>
<comment type="caution">
    <text evidence="3">The sequence shown here is derived from an EMBL/GenBank/DDBJ whole genome shotgun (WGS) entry which is preliminary data.</text>
</comment>
<feature type="region of interest" description="Disordered" evidence="1">
    <location>
        <begin position="1"/>
        <end position="24"/>
    </location>
</feature>
<proteinExistence type="predicted"/>
<keyword evidence="2" id="KW-0812">Transmembrane</keyword>
<evidence type="ECO:0000256" key="1">
    <source>
        <dbReference type="SAM" id="MobiDB-lite"/>
    </source>
</evidence>
<feature type="compositionally biased region" description="Basic residues" evidence="1">
    <location>
        <begin position="123"/>
        <end position="132"/>
    </location>
</feature>
<feature type="compositionally biased region" description="Basic and acidic residues" evidence="1">
    <location>
        <begin position="83"/>
        <end position="97"/>
    </location>
</feature>
<dbReference type="Pfam" id="PF06772">
    <property type="entry name" value="LtrA"/>
    <property type="match status" value="1"/>
</dbReference>
<gene>
    <name evidence="3" type="ORF">E6W39_24570</name>
</gene>
<feature type="transmembrane region" description="Helical" evidence="2">
    <location>
        <begin position="290"/>
        <end position="310"/>
    </location>
</feature>
<organism evidence="3 4">
    <name type="scientific">Kitasatospora acidiphila</name>
    <dbReference type="NCBI Taxonomy" id="2567942"/>
    <lineage>
        <taxon>Bacteria</taxon>
        <taxon>Bacillati</taxon>
        <taxon>Actinomycetota</taxon>
        <taxon>Actinomycetes</taxon>
        <taxon>Kitasatosporales</taxon>
        <taxon>Streptomycetaceae</taxon>
        <taxon>Kitasatospora</taxon>
    </lineage>
</organism>
<feature type="compositionally biased region" description="Basic and acidic residues" evidence="1">
    <location>
        <begin position="109"/>
        <end position="122"/>
    </location>
</feature>
<feature type="transmembrane region" description="Helical" evidence="2">
    <location>
        <begin position="242"/>
        <end position="260"/>
    </location>
</feature>
<dbReference type="InterPro" id="IPR010640">
    <property type="entry name" value="Low_temperature_requirement_A"/>
</dbReference>
<evidence type="ECO:0000313" key="4">
    <source>
        <dbReference type="Proteomes" id="UP000319103"/>
    </source>
</evidence>
<reference evidence="3 4" key="1">
    <citation type="submission" date="2019-06" db="EMBL/GenBank/DDBJ databases">
        <title>Description of Kitasatospora acidophila sp. nov. isolated from pine grove soil, and reclassification of Streptomyces novaecaesareae to Kitasatospora novaeceasareae comb. nov.</title>
        <authorList>
            <person name="Kim M.J."/>
        </authorList>
    </citation>
    <scope>NUCLEOTIDE SEQUENCE [LARGE SCALE GENOMIC DNA]</scope>
    <source>
        <strain evidence="3 4">MMS16-CNU292</strain>
    </source>
</reference>